<gene>
    <name evidence="1" type="ORF">KDK95_18835</name>
</gene>
<sequence length="70" mass="6874">MTIVNLRHPAGATRDDEPVADALCVEALGVWLAALLAVLALGVGEALGDATGDDAADVASELGESSADAA</sequence>
<protein>
    <submittedName>
        <fullName evidence="1">Uncharacterized protein</fullName>
    </submittedName>
</protein>
<evidence type="ECO:0000313" key="1">
    <source>
        <dbReference type="EMBL" id="MBR7828374.1"/>
    </source>
</evidence>
<proteinExistence type="predicted"/>
<reference evidence="1" key="1">
    <citation type="submission" date="2021-04" db="EMBL/GenBank/DDBJ databases">
        <title>Genome based classification of Actinospica acidithermotolerans sp. nov., an actinobacterium isolated from an Indonesian hot spring.</title>
        <authorList>
            <person name="Kusuma A.B."/>
            <person name="Putra K.E."/>
            <person name="Nafisah S."/>
            <person name="Loh J."/>
            <person name="Nouioui I."/>
            <person name="Goodfellow M."/>
        </authorList>
    </citation>
    <scope>NUCLEOTIDE SEQUENCE</scope>
    <source>
        <strain evidence="1">MGRD01-02</strain>
    </source>
</reference>
<organism evidence="1 2">
    <name type="scientific">Actinospica acidithermotolerans</name>
    <dbReference type="NCBI Taxonomy" id="2828514"/>
    <lineage>
        <taxon>Bacteria</taxon>
        <taxon>Bacillati</taxon>
        <taxon>Actinomycetota</taxon>
        <taxon>Actinomycetes</taxon>
        <taxon>Catenulisporales</taxon>
        <taxon>Actinospicaceae</taxon>
        <taxon>Actinospica</taxon>
    </lineage>
</organism>
<dbReference type="RefSeq" id="WP_212519511.1">
    <property type="nucleotide sequence ID" value="NZ_JAGSOH010000055.1"/>
</dbReference>
<dbReference type="EMBL" id="JAGSOH010000055">
    <property type="protein sequence ID" value="MBR7828374.1"/>
    <property type="molecule type" value="Genomic_DNA"/>
</dbReference>
<dbReference type="Proteomes" id="UP000676325">
    <property type="component" value="Unassembled WGS sequence"/>
</dbReference>
<evidence type="ECO:0000313" key="2">
    <source>
        <dbReference type="Proteomes" id="UP000676325"/>
    </source>
</evidence>
<dbReference type="AlphaFoldDB" id="A0A941III2"/>
<accession>A0A941III2</accession>
<name>A0A941III2_9ACTN</name>
<comment type="caution">
    <text evidence="1">The sequence shown here is derived from an EMBL/GenBank/DDBJ whole genome shotgun (WGS) entry which is preliminary data.</text>
</comment>
<keyword evidence="2" id="KW-1185">Reference proteome</keyword>